<dbReference type="Gene3D" id="2.30.30.30">
    <property type="match status" value="3"/>
</dbReference>
<dbReference type="InterPro" id="IPR005100">
    <property type="entry name" value="NGN-domain"/>
</dbReference>
<dbReference type="CDD" id="cd06082">
    <property type="entry name" value="KOW_Spt5_2"/>
    <property type="match status" value="1"/>
</dbReference>
<dbReference type="Pfam" id="PF03439">
    <property type="entry name" value="Spt5-NGN"/>
    <property type="match status" value="1"/>
</dbReference>
<dbReference type="CDD" id="cd06085">
    <property type="entry name" value="KOW_Spt5_5"/>
    <property type="match status" value="1"/>
</dbReference>
<evidence type="ECO:0000256" key="8">
    <source>
        <dbReference type="PIRNR" id="PIRNR036945"/>
    </source>
</evidence>
<dbReference type="GO" id="GO:0006368">
    <property type="term" value="P:transcription elongation by RNA polymerase II"/>
    <property type="evidence" value="ECO:0007669"/>
    <property type="project" value="TreeGrafter"/>
</dbReference>
<dbReference type="GO" id="GO:0006357">
    <property type="term" value="P:regulation of transcription by RNA polymerase II"/>
    <property type="evidence" value="ECO:0007669"/>
    <property type="project" value="InterPro"/>
</dbReference>
<comment type="similarity">
    <text evidence="2 8">Belongs to the SPT5 family.</text>
</comment>
<evidence type="ECO:0000256" key="9">
    <source>
        <dbReference type="SAM" id="MobiDB-lite"/>
    </source>
</evidence>
<comment type="caution">
    <text evidence="12">The sequence shown here is derived from an EMBL/GenBank/DDBJ whole genome shotgun (WGS) entry which is preliminary data.</text>
</comment>
<organism evidence="12 13">
    <name type="scientific">Coprinellus micaceus</name>
    <name type="common">Glistening ink-cap mushroom</name>
    <name type="synonym">Coprinus micaceus</name>
    <dbReference type="NCBI Taxonomy" id="71717"/>
    <lineage>
        <taxon>Eukaryota</taxon>
        <taxon>Fungi</taxon>
        <taxon>Dikarya</taxon>
        <taxon>Basidiomycota</taxon>
        <taxon>Agaricomycotina</taxon>
        <taxon>Agaricomycetes</taxon>
        <taxon>Agaricomycetidae</taxon>
        <taxon>Agaricales</taxon>
        <taxon>Agaricineae</taxon>
        <taxon>Psathyrellaceae</taxon>
        <taxon>Coprinellus</taxon>
    </lineage>
</organism>
<feature type="region of interest" description="Disordered" evidence="9">
    <location>
        <begin position="1"/>
        <end position="121"/>
    </location>
</feature>
<dbReference type="STRING" id="71717.A0A4Y7TEW2"/>
<dbReference type="InterPro" id="IPR014722">
    <property type="entry name" value="Rib_uL2_dom2"/>
</dbReference>
<dbReference type="InterPro" id="IPR041975">
    <property type="entry name" value="KOW_Spt5_2"/>
</dbReference>
<dbReference type="Pfam" id="PF23290">
    <property type="entry name" value="KOW5_SPT5"/>
    <property type="match status" value="1"/>
</dbReference>
<dbReference type="FunFam" id="2.30.30.30:FF:000018">
    <property type="entry name" value="Transcription elongation factor SPT5"/>
    <property type="match status" value="1"/>
</dbReference>
<dbReference type="InterPro" id="IPR005824">
    <property type="entry name" value="KOW"/>
</dbReference>
<feature type="domain" description="NusG-like N-terminal" evidence="10">
    <location>
        <begin position="185"/>
        <end position="275"/>
    </location>
</feature>
<dbReference type="GO" id="GO:0000785">
    <property type="term" value="C:chromatin"/>
    <property type="evidence" value="ECO:0007669"/>
    <property type="project" value="UniProtKB-ARBA"/>
</dbReference>
<comment type="function">
    <text evidence="6 8">The SPT4-SPT5 complex mediates both activation and inhibition of transcription elongation, and plays a role in pre-mRNA processing. This complex seems to be important for the stability of the RNA polymerase II elongation machinery on the chromatin template but not for the inherent ability of this machinery to translocate down the gene.</text>
</comment>
<keyword evidence="5 8" id="KW-0539">Nucleus</keyword>
<dbReference type="InterPro" id="IPR036735">
    <property type="entry name" value="NGN_dom_sf"/>
</dbReference>
<comment type="subcellular location">
    <subcellularLocation>
        <location evidence="1 8">Nucleus</location>
    </subcellularLocation>
</comment>
<dbReference type="Pfam" id="PF23042">
    <property type="entry name" value="KOW1_SPT5"/>
    <property type="match status" value="1"/>
</dbReference>
<dbReference type="Proteomes" id="UP000298030">
    <property type="component" value="Unassembled WGS sequence"/>
</dbReference>
<dbReference type="InterPro" id="IPR008991">
    <property type="entry name" value="Translation_prot_SH3-like_sf"/>
</dbReference>
<evidence type="ECO:0000256" key="2">
    <source>
        <dbReference type="ARBA" id="ARBA00006956"/>
    </source>
</evidence>
<feature type="compositionally biased region" description="Low complexity" evidence="9">
    <location>
        <begin position="777"/>
        <end position="788"/>
    </location>
</feature>
<feature type="domain" description="KOW" evidence="11">
    <location>
        <begin position="705"/>
        <end position="732"/>
    </location>
</feature>
<evidence type="ECO:0000256" key="6">
    <source>
        <dbReference type="ARBA" id="ARBA00024691"/>
    </source>
</evidence>
<name>A0A4Y7TEW2_COPMI</name>
<dbReference type="SMART" id="SM00738">
    <property type="entry name" value="NGN"/>
    <property type="match status" value="1"/>
</dbReference>
<evidence type="ECO:0000259" key="10">
    <source>
        <dbReference type="SMART" id="SM00738"/>
    </source>
</evidence>
<dbReference type="GO" id="GO:0003729">
    <property type="term" value="F:mRNA binding"/>
    <property type="evidence" value="ECO:0007669"/>
    <property type="project" value="TreeGrafter"/>
</dbReference>
<sequence length="1107" mass="121327">MADYEDDRMNEYDDEEEYGQNDRDDEGSRKKKGKGRAEEDDEDQEEGNPGRYGGDDDEEEEEEEEEEEDVGPKGAKRRKHRHKRSAVSRFIDLEAEVSDEDEEEEEEDDDAGAFIDTFDDDDAAEDISRRHHAMLDSRRQFEEEDKSPEQIARDLSKRYGGRAALRYTGDLNDVPQRLLMPSVHDPSLWQVRVKAGRERDIIFSLMRKSIDMEYTAHPLSILSAFQRDSLPGMIYVEARSAKQVQQAVQGLVGVYISRGIQLVPIEEMASLLTIKKQEQTVQEGTWVRIKRGKYAGDLAQVMDVTENGEDVGLRFVPRIDLTPRDENAMDVTKKRKKAIVVPGSARPPQKLFNFEEVTKIWGRKSVHHKRGNIYIFQNDTYRDGFIEKDFKISALGLEDVNPTLDEISQFMRKQEGMEQVVDLSIIAEASKKAAIGVLQPGDHIEVFEGEQTGVHGIVEEINGDIVTITAMGTDIEGQKVDLQARSVKKRFKPGDHVKVMTGQNAGETGLVFSVTDTVVTFISDMTMQEVSVFPKDLREAAEVGSSTNTVGNYELHDLVQLDAQTVGVIFKTERDSFRVLDQNGQVRLVQPHQISMRRDSSRAIATDSEGHELRVNDSVKEVDGEARKGRVLHTHQSFFAFLHNRDITENGGVFVTRARSLVSQAPKSNTAFKAPAADLSKMNPALAQPGGGMVGSGAMGRGPRDRHIGLTVTVVKGPNKGYVGRIKDTNGNIARVELLSGNKVISIDKEKLRKMLPDGKLESLDHRAPWGAPPGGYPSSMGPPSGGRTPFGGSSKTPNPYAVGDGRTPAWNAASRTPNPYADNSGKTPAWNASSRTPNPYADSGKTPAWSASSRTPNPYAQSGSGGGGGSGWGGATPGRNQTWGGATPGRSAWGNDADTWGSWNSAPTPAAQTPGFGMGQTPADSAPTPGAMQTPAAVWGSGGGYSSAATPGVSSGYPQTPGPSSDDPAAPSLEKDWLFDSAIMPYHHRIKVEVEGTKSAHYYGGEFEGRRGRITAGTKVPAGFEQTCTVLFEIGDARSFPTRFLAPVHPTETQEEILVAGGTHKGKIMVVRERDDDLFTVSTKEMPGQVWEIRKEYLVSLYDEQL</sequence>
<feature type="domain" description="KOW" evidence="11">
    <location>
        <begin position="1051"/>
        <end position="1078"/>
    </location>
</feature>
<dbReference type="Pfam" id="PF11942">
    <property type="entry name" value="Spt5_N"/>
    <property type="match status" value="1"/>
</dbReference>
<dbReference type="Pfam" id="PF23291">
    <property type="entry name" value="KOW4_SPT5"/>
    <property type="match status" value="1"/>
</dbReference>
<keyword evidence="12" id="KW-0648">Protein biosynthesis</keyword>
<feature type="region of interest" description="Disordered" evidence="9">
    <location>
        <begin position="758"/>
        <end position="973"/>
    </location>
</feature>
<dbReference type="OrthoDB" id="28901at2759"/>
<dbReference type="SUPFAM" id="SSF50104">
    <property type="entry name" value="Translation proteins SH3-like domain"/>
    <property type="match status" value="1"/>
</dbReference>
<evidence type="ECO:0000259" key="11">
    <source>
        <dbReference type="SMART" id="SM00739"/>
    </source>
</evidence>
<feature type="compositionally biased region" description="Basic residues" evidence="9">
    <location>
        <begin position="74"/>
        <end position="86"/>
    </location>
</feature>
<dbReference type="InterPro" id="IPR041976">
    <property type="entry name" value="KOW_Spt5_3"/>
</dbReference>
<feature type="domain" description="KOW" evidence="11">
    <location>
        <begin position="280"/>
        <end position="307"/>
    </location>
</feature>
<keyword evidence="4 8" id="KW-0804">Transcription</keyword>
<protein>
    <recommendedName>
        <fullName evidence="3 8">Transcription elongation factor SPT5</fullName>
    </recommendedName>
</protein>
<dbReference type="EMBL" id="QPFP01000014">
    <property type="protein sequence ID" value="TEB32713.1"/>
    <property type="molecule type" value="Genomic_DNA"/>
</dbReference>
<dbReference type="SMART" id="SM00739">
    <property type="entry name" value="KOW"/>
    <property type="match status" value="6"/>
</dbReference>
<dbReference type="Pfam" id="PF12815">
    <property type="entry name" value="CTD"/>
    <property type="match status" value="1"/>
</dbReference>
<dbReference type="GO" id="GO:0003746">
    <property type="term" value="F:translation elongation factor activity"/>
    <property type="evidence" value="ECO:0007669"/>
    <property type="project" value="UniProtKB-KW"/>
</dbReference>
<dbReference type="InterPro" id="IPR057936">
    <property type="entry name" value="KOWx_Spt5"/>
</dbReference>
<dbReference type="AlphaFoldDB" id="A0A4Y7TEW2"/>
<dbReference type="InterPro" id="IPR017071">
    <property type="entry name" value="TF_Spt5_eukaryote"/>
</dbReference>
<comment type="subunit">
    <text evidence="7">Component of the SPT4-SPT5 complex. Interacts with RNA polymerase II.</text>
</comment>
<dbReference type="GO" id="GO:0003735">
    <property type="term" value="F:structural constituent of ribosome"/>
    <property type="evidence" value="ECO:0007669"/>
    <property type="project" value="InterPro"/>
</dbReference>
<dbReference type="InterPro" id="IPR006645">
    <property type="entry name" value="NGN-like_dom"/>
</dbReference>
<dbReference type="Pfam" id="PF23284">
    <property type="entry name" value="KOW2_Spt5"/>
    <property type="match status" value="1"/>
</dbReference>
<dbReference type="InterPro" id="IPR041973">
    <property type="entry name" value="KOW_Spt5_1"/>
</dbReference>
<dbReference type="PANTHER" id="PTHR11125:SF7">
    <property type="entry name" value="TRANSCRIPTION ELONGATION FACTOR SPT5"/>
    <property type="match status" value="1"/>
</dbReference>
<dbReference type="FunFam" id="3.30.70.940:FF:000005">
    <property type="entry name" value="Transcription elongation factor SPT5"/>
    <property type="match status" value="1"/>
</dbReference>
<feature type="domain" description="KOW" evidence="11">
    <location>
        <begin position="490"/>
        <end position="517"/>
    </location>
</feature>
<dbReference type="InterPro" id="IPR039385">
    <property type="entry name" value="NGN_Euk"/>
</dbReference>
<evidence type="ECO:0000256" key="4">
    <source>
        <dbReference type="ARBA" id="ARBA00023163"/>
    </source>
</evidence>
<dbReference type="GO" id="GO:0032784">
    <property type="term" value="P:regulation of DNA-templated transcription elongation"/>
    <property type="evidence" value="ECO:0007669"/>
    <property type="project" value="InterPro"/>
</dbReference>
<feature type="compositionally biased region" description="Polar residues" evidence="9">
    <location>
        <begin position="825"/>
        <end position="838"/>
    </location>
</feature>
<dbReference type="Pfam" id="PF23037">
    <property type="entry name" value="KOWx_SPT5"/>
    <property type="match status" value="1"/>
</dbReference>
<dbReference type="InterPro" id="IPR005825">
    <property type="entry name" value="Ribosomal_uL24_CS"/>
</dbReference>
<feature type="compositionally biased region" description="Low complexity" evidence="9">
    <location>
        <begin position="964"/>
        <end position="973"/>
    </location>
</feature>
<feature type="compositionally biased region" description="Basic and acidic residues" evidence="9">
    <location>
        <begin position="758"/>
        <end position="768"/>
    </location>
</feature>
<feature type="compositionally biased region" description="Polar residues" evidence="9">
    <location>
        <begin position="850"/>
        <end position="862"/>
    </location>
</feature>
<evidence type="ECO:0000313" key="12">
    <source>
        <dbReference type="EMBL" id="TEB32713.1"/>
    </source>
</evidence>
<evidence type="ECO:0000256" key="3">
    <source>
        <dbReference type="ARBA" id="ARBA00020181"/>
    </source>
</evidence>
<dbReference type="PROSITE" id="PS01108">
    <property type="entry name" value="RIBOSOMAL_L24"/>
    <property type="match status" value="1"/>
</dbReference>
<accession>A0A4Y7TEW2</accession>
<dbReference type="CDD" id="cd09888">
    <property type="entry name" value="NGN_Euk"/>
    <property type="match status" value="1"/>
</dbReference>
<evidence type="ECO:0000313" key="13">
    <source>
        <dbReference type="Proteomes" id="UP000298030"/>
    </source>
</evidence>
<reference evidence="12 13" key="1">
    <citation type="journal article" date="2019" name="Nat. Ecol. Evol.">
        <title>Megaphylogeny resolves global patterns of mushroom evolution.</title>
        <authorList>
            <person name="Varga T."/>
            <person name="Krizsan K."/>
            <person name="Foldi C."/>
            <person name="Dima B."/>
            <person name="Sanchez-Garcia M."/>
            <person name="Sanchez-Ramirez S."/>
            <person name="Szollosi G.J."/>
            <person name="Szarkandi J.G."/>
            <person name="Papp V."/>
            <person name="Albert L."/>
            <person name="Andreopoulos W."/>
            <person name="Angelini C."/>
            <person name="Antonin V."/>
            <person name="Barry K.W."/>
            <person name="Bougher N.L."/>
            <person name="Buchanan P."/>
            <person name="Buyck B."/>
            <person name="Bense V."/>
            <person name="Catcheside P."/>
            <person name="Chovatia M."/>
            <person name="Cooper J."/>
            <person name="Damon W."/>
            <person name="Desjardin D."/>
            <person name="Finy P."/>
            <person name="Geml J."/>
            <person name="Haridas S."/>
            <person name="Hughes K."/>
            <person name="Justo A."/>
            <person name="Karasinski D."/>
            <person name="Kautmanova I."/>
            <person name="Kiss B."/>
            <person name="Kocsube S."/>
            <person name="Kotiranta H."/>
            <person name="LaButti K.M."/>
            <person name="Lechner B.E."/>
            <person name="Liimatainen K."/>
            <person name="Lipzen A."/>
            <person name="Lukacs Z."/>
            <person name="Mihaltcheva S."/>
            <person name="Morgado L.N."/>
            <person name="Niskanen T."/>
            <person name="Noordeloos M.E."/>
            <person name="Ohm R.A."/>
            <person name="Ortiz-Santana B."/>
            <person name="Ovrebo C."/>
            <person name="Racz N."/>
            <person name="Riley R."/>
            <person name="Savchenko A."/>
            <person name="Shiryaev A."/>
            <person name="Soop K."/>
            <person name="Spirin V."/>
            <person name="Szebenyi C."/>
            <person name="Tomsovsky M."/>
            <person name="Tulloss R.E."/>
            <person name="Uehling J."/>
            <person name="Grigoriev I.V."/>
            <person name="Vagvolgyi C."/>
            <person name="Papp T."/>
            <person name="Martin F.M."/>
            <person name="Miettinen O."/>
            <person name="Hibbett D.S."/>
            <person name="Nagy L.G."/>
        </authorList>
    </citation>
    <scope>NUCLEOTIDE SEQUENCE [LARGE SCALE GENOMIC DNA]</scope>
    <source>
        <strain evidence="12 13">FP101781</strain>
    </source>
</reference>
<feature type="domain" description="KOW" evidence="11">
    <location>
        <begin position="437"/>
        <end position="464"/>
    </location>
</feature>
<proteinExistence type="inferred from homology"/>
<keyword evidence="13" id="KW-1185">Reference proteome</keyword>
<feature type="domain" description="KOW" evidence="11">
    <location>
        <begin position="612"/>
        <end position="637"/>
    </location>
</feature>
<dbReference type="InterPro" id="IPR041977">
    <property type="entry name" value="KOW_Spt5_4"/>
</dbReference>
<evidence type="ECO:0000256" key="7">
    <source>
        <dbReference type="ARBA" id="ARBA00025870"/>
    </source>
</evidence>
<dbReference type="Gene3D" id="3.30.70.940">
    <property type="entry name" value="NusG, N-terminal domain"/>
    <property type="match status" value="1"/>
</dbReference>
<dbReference type="CDD" id="cd06083">
    <property type="entry name" value="KOW_Spt5_3"/>
    <property type="match status" value="1"/>
</dbReference>
<dbReference type="CDD" id="cd06084">
    <property type="entry name" value="KOW_Spt5_4"/>
    <property type="match status" value="1"/>
</dbReference>
<feature type="compositionally biased region" description="Polar residues" evidence="9">
    <location>
        <begin position="902"/>
        <end position="912"/>
    </location>
</feature>
<dbReference type="PANTHER" id="PTHR11125">
    <property type="entry name" value="SUPPRESSOR OF TY 5"/>
    <property type="match status" value="1"/>
</dbReference>
<dbReference type="InterPro" id="IPR039659">
    <property type="entry name" value="SPT5"/>
</dbReference>
<feature type="compositionally biased region" description="Acidic residues" evidence="9">
    <location>
        <begin position="1"/>
        <end position="19"/>
    </location>
</feature>
<evidence type="ECO:0000256" key="5">
    <source>
        <dbReference type="ARBA" id="ARBA00023242"/>
    </source>
</evidence>
<dbReference type="GO" id="GO:0032044">
    <property type="term" value="C:DSIF complex"/>
    <property type="evidence" value="ECO:0007669"/>
    <property type="project" value="TreeGrafter"/>
</dbReference>
<feature type="compositionally biased region" description="Acidic residues" evidence="9">
    <location>
        <begin position="55"/>
        <end position="69"/>
    </location>
</feature>
<dbReference type="InterPro" id="IPR041978">
    <property type="entry name" value="KOW_Spt5_5"/>
</dbReference>
<evidence type="ECO:0000256" key="1">
    <source>
        <dbReference type="ARBA" id="ARBA00004123"/>
    </source>
</evidence>
<feature type="compositionally biased region" description="Polar residues" evidence="9">
    <location>
        <begin position="948"/>
        <end position="959"/>
    </location>
</feature>
<keyword evidence="12" id="KW-0251">Elongation factor</keyword>
<gene>
    <name evidence="12" type="ORF">FA13DRAFT_1763791</name>
</gene>
<feature type="compositionally biased region" description="Acidic residues" evidence="9">
    <location>
        <begin position="93"/>
        <end position="121"/>
    </location>
</feature>
<dbReference type="InterPro" id="IPR022581">
    <property type="entry name" value="Spt5_N"/>
</dbReference>
<dbReference type="CDD" id="cd06081">
    <property type="entry name" value="KOW_Spt5_1"/>
    <property type="match status" value="1"/>
</dbReference>
<dbReference type="PIRSF" id="PIRSF036945">
    <property type="entry name" value="Spt5"/>
    <property type="match status" value="1"/>
</dbReference>
<dbReference type="GO" id="GO:0005840">
    <property type="term" value="C:ribosome"/>
    <property type="evidence" value="ECO:0007669"/>
    <property type="project" value="InterPro"/>
</dbReference>
<feature type="compositionally biased region" description="Gly residues" evidence="9">
    <location>
        <begin position="864"/>
        <end position="877"/>
    </location>
</feature>